<protein>
    <submittedName>
        <fullName evidence="2">Uncharacterized protein</fullName>
    </submittedName>
</protein>
<dbReference type="NCBIfam" id="TIGR03748">
    <property type="entry name" value="conj_PilL"/>
    <property type="match status" value="1"/>
</dbReference>
<feature type="signal peptide" evidence="1">
    <location>
        <begin position="1"/>
        <end position="21"/>
    </location>
</feature>
<dbReference type="RefSeq" id="WP_063321921.1">
    <property type="nucleotide sequence ID" value="NZ_CP015225.1"/>
</dbReference>
<dbReference type="InterPro" id="IPR022260">
    <property type="entry name" value="Integr_conj_element_PilL"/>
</dbReference>
<reference evidence="3" key="1">
    <citation type="submission" date="2016-04" db="EMBL/GenBank/DDBJ databases">
        <authorList>
            <person name="Ray J."/>
            <person name="Price M."/>
            <person name="Deutschbauer A."/>
        </authorList>
    </citation>
    <scope>NUCLEOTIDE SEQUENCE [LARGE SCALE GENOMIC DNA]</scope>
    <source>
        <strain evidence="3">FW300-N2E2</strain>
    </source>
</reference>
<proteinExistence type="predicted"/>
<dbReference type="EMBL" id="CP015225">
    <property type="protein sequence ID" value="AMZ71398.1"/>
    <property type="molecule type" value="Genomic_DNA"/>
</dbReference>
<organism evidence="2 3">
    <name type="scientific">Pseudomonas fluorescens</name>
    <dbReference type="NCBI Taxonomy" id="294"/>
    <lineage>
        <taxon>Bacteria</taxon>
        <taxon>Pseudomonadati</taxon>
        <taxon>Pseudomonadota</taxon>
        <taxon>Gammaproteobacteria</taxon>
        <taxon>Pseudomonadales</taxon>
        <taxon>Pseudomonadaceae</taxon>
        <taxon>Pseudomonas</taxon>
    </lineage>
</organism>
<keyword evidence="1" id="KW-0732">Signal</keyword>
<evidence type="ECO:0000256" key="1">
    <source>
        <dbReference type="SAM" id="SignalP"/>
    </source>
</evidence>
<dbReference type="PROSITE" id="PS51257">
    <property type="entry name" value="PROKAR_LIPOPROTEIN"/>
    <property type="match status" value="1"/>
</dbReference>
<dbReference type="AlphaFoldDB" id="A0A159ZYG2"/>
<reference evidence="2 3" key="2">
    <citation type="journal article" date="2018" name="Nature">
        <title>Mutant phenotypes for thousands of bacterial genes of unknown function.</title>
        <authorList>
            <person name="Price M.N."/>
            <person name="Wetmore K.M."/>
            <person name="Waters R.J."/>
            <person name="Callaghan M."/>
            <person name="Ray J."/>
            <person name="Liu H."/>
            <person name="Kuehl J.V."/>
            <person name="Melnyk R.A."/>
            <person name="Lamson J.S."/>
            <person name="Suh Y."/>
            <person name="Carlson H.K."/>
            <person name="Esquivel Z."/>
            <person name="Sadeeshkumar H."/>
            <person name="Chakraborty R."/>
            <person name="Zane G.M."/>
            <person name="Rubin B.E."/>
            <person name="Wall J.D."/>
            <person name="Visel A."/>
            <person name="Bristow J."/>
            <person name="Blow M.J."/>
            <person name="Arkin A.P."/>
            <person name="Deutschbauer A.M."/>
        </authorList>
    </citation>
    <scope>NUCLEOTIDE SEQUENCE [LARGE SCALE GENOMIC DNA]</scope>
    <source>
        <strain evidence="2 3">FW300-N2E2</strain>
    </source>
</reference>
<evidence type="ECO:0000313" key="3">
    <source>
        <dbReference type="Proteomes" id="UP000076083"/>
    </source>
</evidence>
<gene>
    <name evidence="2" type="ORF">TK06_09945</name>
</gene>
<sequence length="175" mass="19119">MPAIQMRLLPFMLLSHLTLTACLSTERTSIEQAVPSVPQPSSDHYIPVQRYGRYTLVELAPHVAQQNLLLQVIDINLPGNWSISVADALRYVLLRSGYRLCDRTPENAALFALPLPAPHLKLGPVQLRDALQTLAGPAWALQTDDQLRLVCFIPVAGAAKPSPTAQAAVNPEVTQ</sequence>
<name>A0A159ZYG2_PSEFL</name>
<evidence type="ECO:0000313" key="2">
    <source>
        <dbReference type="EMBL" id="AMZ71398.1"/>
    </source>
</evidence>
<dbReference type="Proteomes" id="UP000076083">
    <property type="component" value="Chromosome"/>
</dbReference>
<feature type="chain" id="PRO_5007811691" evidence="1">
    <location>
        <begin position="22"/>
        <end position="175"/>
    </location>
</feature>
<accession>A0A159ZYG2</accession>